<comment type="caution">
    <text evidence="2">The sequence shown here is derived from an EMBL/GenBank/DDBJ whole genome shotgun (WGS) entry which is preliminary data.</text>
</comment>
<name>A0A2B7WCH3_9EURO</name>
<protein>
    <submittedName>
        <fullName evidence="2">Serine/threonine protein kinase</fullName>
    </submittedName>
</protein>
<dbReference type="SMART" id="SM00220">
    <property type="entry name" value="S_TKc"/>
    <property type="match status" value="1"/>
</dbReference>
<dbReference type="GO" id="GO:0004674">
    <property type="term" value="F:protein serine/threonine kinase activity"/>
    <property type="evidence" value="ECO:0007669"/>
    <property type="project" value="UniProtKB-KW"/>
</dbReference>
<dbReference type="InterPro" id="IPR011009">
    <property type="entry name" value="Kinase-like_dom_sf"/>
</dbReference>
<dbReference type="EMBL" id="PDNB01000255">
    <property type="protein sequence ID" value="PGG97173.1"/>
    <property type="molecule type" value="Genomic_DNA"/>
</dbReference>
<dbReference type="GO" id="GO:0005634">
    <property type="term" value="C:nucleus"/>
    <property type="evidence" value="ECO:0007669"/>
    <property type="project" value="TreeGrafter"/>
</dbReference>
<dbReference type="Gene3D" id="1.10.510.10">
    <property type="entry name" value="Transferase(Phosphotransferase) domain 1"/>
    <property type="match status" value="1"/>
</dbReference>
<organism evidence="2 3">
    <name type="scientific">Helicocarpus griseus UAMH5409</name>
    <dbReference type="NCBI Taxonomy" id="1447875"/>
    <lineage>
        <taxon>Eukaryota</taxon>
        <taxon>Fungi</taxon>
        <taxon>Dikarya</taxon>
        <taxon>Ascomycota</taxon>
        <taxon>Pezizomycotina</taxon>
        <taxon>Eurotiomycetes</taxon>
        <taxon>Eurotiomycetidae</taxon>
        <taxon>Onygenales</taxon>
        <taxon>Ajellomycetaceae</taxon>
        <taxon>Helicocarpus</taxon>
    </lineage>
</organism>
<dbReference type="PROSITE" id="PS50011">
    <property type="entry name" value="PROTEIN_KINASE_DOM"/>
    <property type="match status" value="1"/>
</dbReference>
<evidence type="ECO:0000259" key="1">
    <source>
        <dbReference type="PROSITE" id="PS50011"/>
    </source>
</evidence>
<dbReference type="STRING" id="1447875.A0A2B7WCH3"/>
<feature type="domain" description="Protein kinase" evidence="1">
    <location>
        <begin position="18"/>
        <end position="256"/>
    </location>
</feature>
<dbReference type="Pfam" id="PF00069">
    <property type="entry name" value="Pkinase"/>
    <property type="match status" value="1"/>
</dbReference>
<proteinExistence type="predicted"/>
<keyword evidence="2" id="KW-0723">Serine/threonine-protein kinase</keyword>
<evidence type="ECO:0000313" key="3">
    <source>
        <dbReference type="Proteomes" id="UP000223968"/>
    </source>
</evidence>
<evidence type="ECO:0000313" key="2">
    <source>
        <dbReference type="EMBL" id="PGG97173.1"/>
    </source>
</evidence>
<dbReference type="GO" id="GO:0005524">
    <property type="term" value="F:ATP binding"/>
    <property type="evidence" value="ECO:0007669"/>
    <property type="project" value="InterPro"/>
</dbReference>
<keyword evidence="3" id="KW-1185">Reference proteome</keyword>
<dbReference type="GO" id="GO:0044773">
    <property type="term" value="P:mitotic DNA damage checkpoint signaling"/>
    <property type="evidence" value="ECO:0007669"/>
    <property type="project" value="TreeGrafter"/>
</dbReference>
<dbReference type="OrthoDB" id="4156987at2759"/>
<reference evidence="2 3" key="1">
    <citation type="submission" date="2017-10" db="EMBL/GenBank/DDBJ databases">
        <title>Comparative genomics in systemic dimorphic fungi from Ajellomycetaceae.</title>
        <authorList>
            <person name="Munoz J.F."/>
            <person name="Mcewen J.G."/>
            <person name="Clay O.K."/>
            <person name="Cuomo C.A."/>
        </authorList>
    </citation>
    <scope>NUCLEOTIDE SEQUENCE [LARGE SCALE GENOMIC DNA]</scope>
    <source>
        <strain evidence="2 3">UAMH5409</strain>
    </source>
</reference>
<dbReference type="Proteomes" id="UP000223968">
    <property type="component" value="Unassembled WGS sequence"/>
</dbReference>
<keyword evidence="2" id="KW-0418">Kinase</keyword>
<accession>A0A2B7WCH3</accession>
<gene>
    <name evidence="2" type="ORF">AJ79_09310</name>
</gene>
<dbReference type="PANTHER" id="PTHR44167:SF24">
    <property type="entry name" value="SERINE_THREONINE-PROTEIN KINASE CHK2"/>
    <property type="match status" value="1"/>
</dbReference>
<dbReference type="SUPFAM" id="SSF56112">
    <property type="entry name" value="Protein kinase-like (PK-like)"/>
    <property type="match status" value="1"/>
</dbReference>
<keyword evidence="2" id="KW-0808">Transferase</keyword>
<dbReference type="AlphaFoldDB" id="A0A2B7WCH3"/>
<dbReference type="PANTHER" id="PTHR44167">
    <property type="entry name" value="OVARIAN-SPECIFIC SERINE/THREONINE-PROTEIN KINASE LOK-RELATED"/>
    <property type="match status" value="1"/>
</dbReference>
<dbReference type="InterPro" id="IPR000719">
    <property type="entry name" value="Prot_kinase_dom"/>
</dbReference>
<sequence length="256" mass="29239">MEISAPPALRTAPSTWGNNTPPLIGLGMSSLVFKLGDDRVLKRPKTYPEDGDLDTAYTNQTNIDALTNEADIYRRLGQHEGQHEGILQCFQITEHSIELAFANQGDLMKYMENNAQPTERVRAEWMRCLADAFAYVHSCRVVVDDIHTANILIHNNRPKLSDFNQSFLLPLDTDMEHFSANDTNPKIEILHLGCVFYSIAVWSKFKYDYFDHKRWPNEDELPNTDGILGGMIIRKCWTGEYGSMELLRKDVEASLR</sequence>